<dbReference type="AlphaFoldDB" id="A0AAF3E8K5"/>
<dbReference type="InterPro" id="IPR043504">
    <property type="entry name" value="Peptidase_S1_PA_chymotrypsin"/>
</dbReference>
<name>A0AAF3E8K5_9BILA</name>
<dbReference type="InterPro" id="IPR001254">
    <property type="entry name" value="Trypsin_dom"/>
</dbReference>
<dbReference type="GO" id="GO:0006508">
    <property type="term" value="P:proteolysis"/>
    <property type="evidence" value="ECO:0007669"/>
    <property type="project" value="InterPro"/>
</dbReference>
<organism evidence="4 5">
    <name type="scientific">Mesorhabditis belari</name>
    <dbReference type="NCBI Taxonomy" id="2138241"/>
    <lineage>
        <taxon>Eukaryota</taxon>
        <taxon>Metazoa</taxon>
        <taxon>Ecdysozoa</taxon>
        <taxon>Nematoda</taxon>
        <taxon>Chromadorea</taxon>
        <taxon>Rhabditida</taxon>
        <taxon>Rhabditina</taxon>
        <taxon>Rhabditomorpha</taxon>
        <taxon>Rhabditoidea</taxon>
        <taxon>Rhabditidae</taxon>
        <taxon>Mesorhabditinae</taxon>
        <taxon>Mesorhabditis</taxon>
    </lineage>
</organism>
<dbReference type="SUPFAM" id="SSF50494">
    <property type="entry name" value="Trypsin-like serine proteases"/>
    <property type="match status" value="1"/>
</dbReference>
<feature type="chain" id="PRO_5042017788" evidence="2">
    <location>
        <begin position="25"/>
        <end position="275"/>
    </location>
</feature>
<feature type="signal peptide" evidence="2">
    <location>
        <begin position="1"/>
        <end position="24"/>
    </location>
</feature>
<evidence type="ECO:0000313" key="5">
    <source>
        <dbReference type="WBParaSite" id="MBELARI_LOCUS10248"/>
    </source>
</evidence>
<keyword evidence="1" id="KW-1015">Disulfide bond</keyword>
<dbReference type="PROSITE" id="PS50240">
    <property type="entry name" value="TRYPSIN_DOM"/>
    <property type="match status" value="1"/>
</dbReference>
<evidence type="ECO:0000256" key="2">
    <source>
        <dbReference type="SAM" id="SignalP"/>
    </source>
</evidence>
<dbReference type="PANTHER" id="PTHR24252">
    <property type="entry name" value="ACROSIN-RELATED"/>
    <property type="match status" value="1"/>
</dbReference>
<keyword evidence="2" id="KW-0732">Signal</keyword>
<dbReference type="InterPro" id="IPR001314">
    <property type="entry name" value="Peptidase_S1A"/>
</dbReference>
<dbReference type="PANTHER" id="PTHR24252:SF7">
    <property type="entry name" value="HYALIN"/>
    <property type="match status" value="1"/>
</dbReference>
<dbReference type="InterPro" id="IPR033116">
    <property type="entry name" value="TRYPSIN_SER"/>
</dbReference>
<evidence type="ECO:0000256" key="1">
    <source>
        <dbReference type="ARBA" id="ARBA00023157"/>
    </source>
</evidence>
<evidence type="ECO:0000313" key="4">
    <source>
        <dbReference type="Proteomes" id="UP000887575"/>
    </source>
</evidence>
<dbReference type="WBParaSite" id="MBELARI_LOCUS10248">
    <property type="protein sequence ID" value="MBELARI_LOCUS10248"/>
    <property type="gene ID" value="MBELARI_LOCUS10248"/>
</dbReference>
<dbReference type="Gene3D" id="2.40.10.10">
    <property type="entry name" value="Trypsin-like serine proteases"/>
    <property type="match status" value="1"/>
</dbReference>
<sequence>MKLFAGLCAKIFSGFVFLLGLSQAKSRFADICGRPLVEPTLWPKYIGNAAPLRQKRFISNGNDASDGSFPYFARVIPIPGDIYGCGAGIISDQWVITADHCVDENSTRFVYTGIHEWNKHTEQMLVSEKLVFHPNVSRSSWKAEWDVALVKLNGTIVFNDYVKPICLSRDTSFLTKDYPVMLPGLGYDADKKIPSVTQEALLYFAELIDHKVEAANIEQGNAREGDSGSPMYSKHNGLWYQVAVFAGGGQASAAGTSISAVCDWINDVTGEELCT</sequence>
<protein>
    <submittedName>
        <fullName evidence="5">Peptidase S1 domain-containing protein</fullName>
    </submittedName>
</protein>
<accession>A0AAF3E8K5</accession>
<dbReference type="SMART" id="SM00020">
    <property type="entry name" value="Tryp_SPc"/>
    <property type="match status" value="1"/>
</dbReference>
<dbReference type="Proteomes" id="UP000887575">
    <property type="component" value="Unassembled WGS sequence"/>
</dbReference>
<dbReference type="Pfam" id="PF00089">
    <property type="entry name" value="Trypsin"/>
    <property type="match status" value="1"/>
</dbReference>
<dbReference type="InterPro" id="IPR009003">
    <property type="entry name" value="Peptidase_S1_PA"/>
</dbReference>
<proteinExistence type="predicted"/>
<keyword evidence="4" id="KW-1185">Reference proteome</keyword>
<dbReference type="PROSITE" id="PS00135">
    <property type="entry name" value="TRYPSIN_SER"/>
    <property type="match status" value="1"/>
</dbReference>
<reference evidence="5" key="1">
    <citation type="submission" date="2024-02" db="UniProtKB">
        <authorList>
            <consortium name="WormBaseParasite"/>
        </authorList>
    </citation>
    <scope>IDENTIFICATION</scope>
</reference>
<evidence type="ECO:0000259" key="3">
    <source>
        <dbReference type="PROSITE" id="PS50240"/>
    </source>
</evidence>
<dbReference type="PRINTS" id="PR00722">
    <property type="entry name" value="CHYMOTRYPSIN"/>
</dbReference>
<dbReference type="GO" id="GO:0004252">
    <property type="term" value="F:serine-type endopeptidase activity"/>
    <property type="evidence" value="ECO:0007669"/>
    <property type="project" value="InterPro"/>
</dbReference>
<feature type="domain" description="Peptidase S1" evidence="3">
    <location>
        <begin position="58"/>
        <end position="270"/>
    </location>
</feature>
<dbReference type="FunFam" id="2.40.10.10:FF:000068">
    <property type="entry name" value="transmembrane protease serine 2"/>
    <property type="match status" value="1"/>
</dbReference>